<evidence type="ECO:0000313" key="1">
    <source>
        <dbReference type="EMBL" id="QJA64138.1"/>
    </source>
</evidence>
<reference evidence="2" key="1">
    <citation type="submission" date="2020-03" db="EMBL/GenBank/DDBJ databases">
        <title>The deep terrestrial virosphere.</title>
        <authorList>
            <person name="Holmfeldt K."/>
            <person name="Nilsson E."/>
            <person name="Simone D."/>
            <person name="Lopez-Fernandez M."/>
            <person name="Wu X."/>
            <person name="de Brujin I."/>
            <person name="Lundin D."/>
            <person name="Andersson A."/>
            <person name="Bertilsson S."/>
            <person name="Dopson M."/>
        </authorList>
    </citation>
    <scope>NUCLEOTIDE SEQUENCE</scope>
    <source>
        <strain evidence="2">MM415A00409</strain>
        <strain evidence="1">MM415B00536</strain>
    </source>
</reference>
<dbReference type="InterPro" id="IPR021553">
    <property type="entry name" value="DUF3008"/>
</dbReference>
<name>A0A6M3KK18_9ZZZZ</name>
<protein>
    <recommendedName>
        <fullName evidence="3">DUF3008 family protein</fullName>
    </recommendedName>
</protein>
<dbReference type="EMBL" id="MT141513">
    <property type="protein sequence ID" value="QJA64138.1"/>
    <property type="molecule type" value="Genomic_DNA"/>
</dbReference>
<evidence type="ECO:0008006" key="3">
    <source>
        <dbReference type="Google" id="ProtNLM"/>
    </source>
</evidence>
<sequence length="54" mass="5917">MSPAKSEAQRKLAGIALAMLRGELPKSYSAEAYKMMQSMSAQELAEYAKKVGHK</sequence>
<dbReference type="AlphaFoldDB" id="A0A6M3KK18"/>
<gene>
    <name evidence="2" type="ORF">MM415A00409_0009</name>
    <name evidence="1" type="ORF">MM415B00536_0039</name>
</gene>
<dbReference type="Pfam" id="PF11450">
    <property type="entry name" value="DUF3008"/>
    <property type="match status" value="1"/>
</dbReference>
<accession>A0A6M3KK18</accession>
<organism evidence="2">
    <name type="scientific">viral metagenome</name>
    <dbReference type="NCBI Taxonomy" id="1070528"/>
    <lineage>
        <taxon>unclassified sequences</taxon>
        <taxon>metagenomes</taxon>
        <taxon>organismal metagenomes</taxon>
    </lineage>
</organism>
<evidence type="ECO:0000313" key="2">
    <source>
        <dbReference type="EMBL" id="QJA82383.1"/>
    </source>
</evidence>
<proteinExistence type="predicted"/>
<dbReference type="EMBL" id="MT142486">
    <property type="protein sequence ID" value="QJA82383.1"/>
    <property type="molecule type" value="Genomic_DNA"/>
</dbReference>